<evidence type="ECO:0000313" key="3">
    <source>
        <dbReference type="Proteomes" id="UP000012046"/>
    </source>
</evidence>
<feature type="signal peptide" evidence="1">
    <location>
        <begin position="1"/>
        <end position="18"/>
    </location>
</feature>
<dbReference type="eggNOG" id="ENOG5033DHX">
    <property type="taxonomic scope" value="Bacteria"/>
</dbReference>
<evidence type="ECO:0000256" key="1">
    <source>
        <dbReference type="SAM" id="SignalP"/>
    </source>
</evidence>
<evidence type="ECO:0000313" key="2">
    <source>
        <dbReference type="EMBL" id="EHR39971.1"/>
    </source>
</evidence>
<dbReference type="RefSeq" id="WP_008951526.1">
    <property type="nucleotide sequence ID" value="NZ_AHTH01000048.1"/>
</dbReference>
<reference evidence="2 3" key="1">
    <citation type="journal article" date="2012" name="J. Bacteriol.">
        <title>Genome Sequence of Extracellular-Protease-Producing Alishewanella jeotgali Isolated from Traditional Korean Fermented Seafood.</title>
        <authorList>
            <person name="Jung J."/>
            <person name="Chun J."/>
            <person name="Park W."/>
        </authorList>
    </citation>
    <scope>NUCLEOTIDE SEQUENCE [LARGE SCALE GENOMIC DNA]</scope>
    <source>
        <strain evidence="2 3">KCTC 22429</strain>
    </source>
</reference>
<sequence>MNYTRVLCSIVAATCLSACGGGSDDNSNPAPPTGSGGTTQTFQAVVVQQTECGTERVATHAELLVHDQNWRVLSRHKADSAGRISATISNSSTANVSVITFNNAAKAFNVSSMAQHPIRDLGKFYIPGQTAEGCECQLADVRVSSPIGELNSASVQLTGYQSAEQRKNQIAFNEVLFEQVRLCRAPNGNWPLLTAVANSGGMNAAAGSIRQYSPATEIAIALNQGVAVIPVTLNSGNASLTELHYTETGSFNARSRVNGNEVYLFNQLDGIDFVTIRAAENKFQSTSDGTIWHSVSQRNNLSLPQTSTLALTVPFNDAHQALEKFLSQDLLASHTNYNLGSVQGFNTFYFYAQTRLTDGTQYFQSFLGPLQGNYPDEVVPSDYGIESKFSEDAPSTVHVAVIRYGDNQSYQQFLLEQIERSKLPFKERMTGKWAKYTTVSIQISTQ</sequence>
<dbReference type="EMBL" id="AHTH01000048">
    <property type="protein sequence ID" value="EHR39971.1"/>
    <property type="molecule type" value="Genomic_DNA"/>
</dbReference>
<keyword evidence="1" id="KW-0732">Signal</keyword>
<accession>H3ZHW5</accession>
<proteinExistence type="predicted"/>
<dbReference type="PATRIC" id="fig|1129374.4.peg.2944"/>
<dbReference type="Proteomes" id="UP000012046">
    <property type="component" value="Unassembled WGS sequence"/>
</dbReference>
<name>H3ZHW5_9ALTE</name>
<gene>
    <name evidence="2" type="ORF">AJE_14865</name>
</gene>
<dbReference type="AlphaFoldDB" id="H3ZHW5"/>
<protein>
    <recommendedName>
        <fullName evidence="4">Lipoprotein</fullName>
    </recommendedName>
</protein>
<evidence type="ECO:0008006" key="4">
    <source>
        <dbReference type="Google" id="ProtNLM"/>
    </source>
</evidence>
<comment type="caution">
    <text evidence="2">The sequence shown here is derived from an EMBL/GenBank/DDBJ whole genome shotgun (WGS) entry which is preliminary data.</text>
</comment>
<organism evidence="2 3">
    <name type="scientific">Alishewanella jeotgali KCTC 22429</name>
    <dbReference type="NCBI Taxonomy" id="1129374"/>
    <lineage>
        <taxon>Bacteria</taxon>
        <taxon>Pseudomonadati</taxon>
        <taxon>Pseudomonadota</taxon>
        <taxon>Gammaproteobacteria</taxon>
        <taxon>Alteromonadales</taxon>
        <taxon>Alteromonadaceae</taxon>
        <taxon>Alishewanella</taxon>
    </lineage>
</organism>
<keyword evidence="3" id="KW-1185">Reference proteome</keyword>
<feature type="chain" id="PRO_5003591857" description="Lipoprotein" evidence="1">
    <location>
        <begin position="19"/>
        <end position="446"/>
    </location>
</feature>